<accession>H2C933</accession>
<reference evidence="2 3" key="1">
    <citation type="submission" date="2012-01" db="EMBL/GenBank/DDBJ databases">
        <title>Improved High-Quality Draft sequence of Metallosphaera yellowstonensis MK1.</title>
        <authorList>
            <consortium name="US DOE Joint Genome Institute"/>
            <person name="Lucas S."/>
            <person name="Han J."/>
            <person name="Cheng J.-F."/>
            <person name="Goodwin L."/>
            <person name="Pitluck S."/>
            <person name="Peters L."/>
            <person name="Teshima H."/>
            <person name="Detter J.C."/>
            <person name="Han C."/>
            <person name="Tapia R."/>
            <person name="Land M."/>
            <person name="Hauser L."/>
            <person name="Kyrpides N."/>
            <person name="Kozubal M."/>
            <person name="Macur R.E."/>
            <person name="Jay Z."/>
            <person name="Inskeep W."/>
            <person name="Woyke T."/>
        </authorList>
    </citation>
    <scope>NUCLEOTIDE SEQUENCE [LARGE SCALE GENOMIC DNA]</scope>
    <source>
        <strain evidence="2 3">MK1</strain>
    </source>
</reference>
<protein>
    <submittedName>
        <fullName evidence="2">RecA/RadA recombinase</fullName>
    </submittedName>
</protein>
<dbReference type="eggNOG" id="arCOG00417">
    <property type="taxonomic scope" value="Archaea"/>
</dbReference>
<dbReference type="AlphaFoldDB" id="H2C933"/>
<dbReference type="STRING" id="671065.MetMK1DRAFT_00031020"/>
<dbReference type="HOGENOM" id="CLU_1471995_0_0_2"/>
<evidence type="ECO:0000313" key="3">
    <source>
        <dbReference type="Proteomes" id="UP000003980"/>
    </source>
</evidence>
<dbReference type="Proteomes" id="UP000003980">
    <property type="component" value="Unassembled WGS sequence"/>
</dbReference>
<dbReference type="CDD" id="cd00009">
    <property type="entry name" value="AAA"/>
    <property type="match status" value="1"/>
</dbReference>
<dbReference type="RefSeq" id="WP_009075323.1">
    <property type="nucleotide sequence ID" value="NZ_JH597770.1"/>
</dbReference>
<dbReference type="SUPFAM" id="SSF52540">
    <property type="entry name" value="P-loop containing nucleoside triphosphate hydrolases"/>
    <property type="match status" value="1"/>
</dbReference>
<dbReference type="InterPro" id="IPR027417">
    <property type="entry name" value="P-loop_NTPase"/>
</dbReference>
<dbReference type="Gene3D" id="3.40.50.300">
    <property type="entry name" value="P-loop containing nucleotide triphosphate hydrolases"/>
    <property type="match status" value="1"/>
</dbReference>
<feature type="domain" description="ATPase AAA-type core" evidence="1">
    <location>
        <begin position="3"/>
        <end position="84"/>
    </location>
</feature>
<dbReference type="GO" id="GO:0016887">
    <property type="term" value="F:ATP hydrolysis activity"/>
    <property type="evidence" value="ECO:0007669"/>
    <property type="project" value="InterPro"/>
</dbReference>
<dbReference type="GO" id="GO:0005524">
    <property type="term" value="F:ATP binding"/>
    <property type="evidence" value="ECO:0007669"/>
    <property type="project" value="InterPro"/>
</dbReference>
<dbReference type="EMBL" id="JH597770">
    <property type="protein sequence ID" value="EHP68659.1"/>
    <property type="molecule type" value="Genomic_DNA"/>
</dbReference>
<dbReference type="OrthoDB" id="17644at2157"/>
<evidence type="ECO:0000313" key="2">
    <source>
        <dbReference type="EMBL" id="EHP68659.1"/>
    </source>
</evidence>
<dbReference type="InterPro" id="IPR003959">
    <property type="entry name" value="ATPase_AAA_core"/>
</dbReference>
<dbReference type="Pfam" id="PF00004">
    <property type="entry name" value="AAA"/>
    <property type="match status" value="1"/>
</dbReference>
<proteinExistence type="predicted"/>
<organism evidence="2 3">
    <name type="scientific">Metallosphaera yellowstonensis MK1</name>
    <dbReference type="NCBI Taxonomy" id="671065"/>
    <lineage>
        <taxon>Archaea</taxon>
        <taxon>Thermoproteota</taxon>
        <taxon>Thermoprotei</taxon>
        <taxon>Sulfolobales</taxon>
        <taxon>Sulfolobaceae</taxon>
        <taxon>Metallosphaera</taxon>
    </lineage>
</organism>
<name>H2C933_9CREN</name>
<evidence type="ECO:0000259" key="1">
    <source>
        <dbReference type="Pfam" id="PF00004"/>
    </source>
</evidence>
<keyword evidence="3" id="KW-1185">Reference proteome</keyword>
<sequence length="157" mass="17645">MVSLFGPSGTGKTSIALQVIRDLGRGVFISTTGESYKSRVKGEWDVLFMDVRGSYELVEAIVEAMSLQPKIIAIDTINRFYSIDRKYRDLLIQLNLLVTFRGKVLLTWDMASNNKVYGHKIMRFYSQSVFRATGKYLIGDGERCKINIDSAGVRGCS</sequence>
<gene>
    <name evidence="2" type="ORF">MetMK1DRAFT_00031020</name>
</gene>